<dbReference type="OrthoDB" id="10325258at2759"/>
<dbReference type="EMBL" id="REGN01000219">
    <property type="protein sequence ID" value="RNA43489.1"/>
    <property type="molecule type" value="Genomic_DNA"/>
</dbReference>
<feature type="domain" description="EF-hand" evidence="3">
    <location>
        <begin position="353"/>
        <end position="388"/>
    </location>
</feature>
<organism evidence="4 5">
    <name type="scientific">Brachionus plicatilis</name>
    <name type="common">Marine rotifer</name>
    <name type="synonym">Brachionus muelleri</name>
    <dbReference type="NCBI Taxonomy" id="10195"/>
    <lineage>
        <taxon>Eukaryota</taxon>
        <taxon>Metazoa</taxon>
        <taxon>Spiralia</taxon>
        <taxon>Gnathifera</taxon>
        <taxon>Rotifera</taxon>
        <taxon>Eurotatoria</taxon>
        <taxon>Monogononta</taxon>
        <taxon>Pseudotrocha</taxon>
        <taxon>Ploima</taxon>
        <taxon>Brachionidae</taxon>
        <taxon>Brachionus</taxon>
    </lineage>
</organism>
<keyword evidence="5" id="KW-1185">Reference proteome</keyword>
<keyword evidence="2" id="KW-0732">Signal</keyword>
<sequence>MRVTIFLLVLYQLFQCQATDCFQEQPLCLTVNLTTLLNVCKNFFKVPCPKTCGVCSAERVKLNFLNSIDPNSEHRIGISEAQIFLRNVNISLDEALVTEINELLMDTKAILTDMHNHFDVDENKVLNLTEVFKGYVSMLELMGVKIKADFKESVASIAEMIRMSNSGEIFLPKLTTLLNIIMKQFDTYPHGLISLNRVQNITNGFFNLERVVVAHQLIYSINIKVLSYYLLTYMDIDNDGMVSQAEYTYTILNALRVFNITLSQKAEENLVVYFDIYQSSVESILNKYGIKESGLHDYSLVEGMILSEYENRPFVNLVVPIHEAIQSAHKLDSKKVPRYVRSSANTIPPRKLTALSIIEALFGAADKNRDGVIDVPEFAFFMVNSLPKEYQLADMNEALKVLKLYDDNNDDRLNALEFKQLFRPKSNVQAILNSAVPAIARLIK</sequence>
<dbReference type="Pfam" id="PF13202">
    <property type="entry name" value="EF-hand_5"/>
    <property type="match status" value="1"/>
</dbReference>
<evidence type="ECO:0000313" key="4">
    <source>
        <dbReference type="EMBL" id="RNA43489.1"/>
    </source>
</evidence>
<dbReference type="Gene3D" id="1.10.238.10">
    <property type="entry name" value="EF-hand"/>
    <property type="match status" value="2"/>
</dbReference>
<dbReference type="SUPFAM" id="SSF47473">
    <property type="entry name" value="EF-hand"/>
    <property type="match status" value="2"/>
</dbReference>
<dbReference type="PROSITE" id="PS50222">
    <property type="entry name" value="EF_HAND_2"/>
    <property type="match status" value="2"/>
</dbReference>
<evidence type="ECO:0000259" key="3">
    <source>
        <dbReference type="PROSITE" id="PS50222"/>
    </source>
</evidence>
<gene>
    <name evidence="4" type="ORF">BpHYR1_014041</name>
</gene>
<dbReference type="InterPro" id="IPR002048">
    <property type="entry name" value="EF_hand_dom"/>
</dbReference>
<evidence type="ECO:0000256" key="2">
    <source>
        <dbReference type="SAM" id="SignalP"/>
    </source>
</evidence>
<dbReference type="GO" id="GO:0005509">
    <property type="term" value="F:calcium ion binding"/>
    <property type="evidence" value="ECO:0007669"/>
    <property type="project" value="InterPro"/>
</dbReference>
<feature type="domain" description="EF-hand" evidence="3">
    <location>
        <begin position="393"/>
        <end position="428"/>
    </location>
</feature>
<protein>
    <recommendedName>
        <fullName evidence="3">EF-hand domain-containing protein</fullName>
    </recommendedName>
</protein>
<comment type="caution">
    <text evidence="4">The sequence shown here is derived from an EMBL/GenBank/DDBJ whole genome shotgun (WGS) entry which is preliminary data.</text>
</comment>
<evidence type="ECO:0000256" key="1">
    <source>
        <dbReference type="ARBA" id="ARBA00022837"/>
    </source>
</evidence>
<dbReference type="AlphaFoldDB" id="A0A3M7T6E3"/>
<dbReference type="InterPro" id="IPR011992">
    <property type="entry name" value="EF-hand-dom_pair"/>
</dbReference>
<keyword evidence="1" id="KW-0106">Calcium</keyword>
<accession>A0A3M7T6E3</accession>
<dbReference type="Proteomes" id="UP000276133">
    <property type="component" value="Unassembled WGS sequence"/>
</dbReference>
<feature type="chain" id="PRO_5018167343" description="EF-hand domain-containing protein" evidence="2">
    <location>
        <begin position="19"/>
        <end position="444"/>
    </location>
</feature>
<reference evidence="4 5" key="1">
    <citation type="journal article" date="2018" name="Sci. Rep.">
        <title>Genomic signatures of local adaptation to the degree of environmental predictability in rotifers.</title>
        <authorList>
            <person name="Franch-Gras L."/>
            <person name="Hahn C."/>
            <person name="Garcia-Roger E.M."/>
            <person name="Carmona M.J."/>
            <person name="Serra M."/>
            <person name="Gomez A."/>
        </authorList>
    </citation>
    <scope>NUCLEOTIDE SEQUENCE [LARGE SCALE GENOMIC DNA]</scope>
    <source>
        <strain evidence="4">HYR1</strain>
    </source>
</reference>
<dbReference type="InterPro" id="IPR018247">
    <property type="entry name" value="EF_Hand_1_Ca_BS"/>
</dbReference>
<feature type="signal peptide" evidence="2">
    <location>
        <begin position="1"/>
        <end position="18"/>
    </location>
</feature>
<dbReference type="SMART" id="SM00054">
    <property type="entry name" value="EFh"/>
    <property type="match status" value="2"/>
</dbReference>
<name>A0A3M7T6E3_BRAPC</name>
<evidence type="ECO:0000313" key="5">
    <source>
        <dbReference type="Proteomes" id="UP000276133"/>
    </source>
</evidence>
<dbReference type="PROSITE" id="PS00018">
    <property type="entry name" value="EF_HAND_1"/>
    <property type="match status" value="4"/>
</dbReference>
<proteinExistence type="predicted"/>